<protein>
    <submittedName>
        <fullName evidence="2">Uncharacterized protein</fullName>
    </submittedName>
</protein>
<evidence type="ECO:0000313" key="3">
    <source>
        <dbReference type="Proteomes" id="UP000591131"/>
    </source>
</evidence>
<feature type="region of interest" description="Disordered" evidence="1">
    <location>
        <begin position="108"/>
        <end position="130"/>
    </location>
</feature>
<sequence>VSEECKKCKSHFEGTVKGDERENEISRLPIEAVLDIAVTCANLGFYNVCILLHYARSYGFSAIETVVEACMNHTKAGVPNHAVDQGKHGYPNINKPMFIRKSTDTILEESSRRDKAKKRNRDEEITPKPRKAYREVSGALFGISESRQTERRADPIPGQIFNKPNYGH</sequence>
<name>A0A7J6KSA7_PERCH</name>
<evidence type="ECO:0000256" key="1">
    <source>
        <dbReference type="SAM" id="MobiDB-lite"/>
    </source>
</evidence>
<evidence type="ECO:0000313" key="2">
    <source>
        <dbReference type="EMBL" id="KAF4649479.1"/>
    </source>
</evidence>
<organism evidence="2 3">
    <name type="scientific">Perkinsus chesapeaki</name>
    <name type="common">Clam parasite</name>
    <name type="synonym">Perkinsus andrewsi</name>
    <dbReference type="NCBI Taxonomy" id="330153"/>
    <lineage>
        <taxon>Eukaryota</taxon>
        <taxon>Sar</taxon>
        <taxon>Alveolata</taxon>
        <taxon>Perkinsozoa</taxon>
        <taxon>Perkinsea</taxon>
        <taxon>Perkinsida</taxon>
        <taxon>Perkinsidae</taxon>
        <taxon>Perkinsus</taxon>
    </lineage>
</organism>
<reference evidence="2 3" key="1">
    <citation type="submission" date="2020-04" db="EMBL/GenBank/DDBJ databases">
        <title>Perkinsus chesapeaki whole genome sequence.</title>
        <authorList>
            <person name="Bogema D.R."/>
        </authorList>
    </citation>
    <scope>NUCLEOTIDE SEQUENCE [LARGE SCALE GENOMIC DNA]</scope>
    <source>
        <strain evidence="2">ATCC PRA-425</strain>
    </source>
</reference>
<feature type="non-terminal residue" evidence="2">
    <location>
        <position position="1"/>
    </location>
</feature>
<comment type="caution">
    <text evidence="2">The sequence shown here is derived from an EMBL/GenBank/DDBJ whole genome shotgun (WGS) entry which is preliminary data.</text>
</comment>
<dbReference type="EMBL" id="JAAPAO010001524">
    <property type="protein sequence ID" value="KAF4649479.1"/>
    <property type="molecule type" value="Genomic_DNA"/>
</dbReference>
<gene>
    <name evidence="2" type="ORF">FOL47_002054</name>
</gene>
<dbReference type="Proteomes" id="UP000591131">
    <property type="component" value="Unassembled WGS sequence"/>
</dbReference>
<proteinExistence type="predicted"/>
<dbReference type="AlphaFoldDB" id="A0A7J6KSA7"/>
<accession>A0A7J6KSA7</accession>
<feature type="non-terminal residue" evidence="2">
    <location>
        <position position="168"/>
    </location>
</feature>
<keyword evidence="3" id="KW-1185">Reference proteome</keyword>
<feature type="region of interest" description="Disordered" evidence="1">
    <location>
        <begin position="144"/>
        <end position="168"/>
    </location>
</feature>